<keyword evidence="1" id="KW-0645">Protease</keyword>
<keyword evidence="1" id="KW-0224">Dipeptidase</keyword>
<dbReference type="STRING" id="1640674.SAMN05216323_10288"/>
<keyword evidence="2" id="KW-0732">Signal</keyword>
<evidence type="ECO:0000256" key="2">
    <source>
        <dbReference type="SAM" id="SignalP"/>
    </source>
</evidence>
<sequence length="542" mass="61270">MKKLFLPIIIGYFSVLPSLACTNIIVTKGASVDGSCYVVYTCDGEFHPQLSYKKGGKSKDGEIIRLYNWDTGKAGSIPQAPYTYSVVGPNMNEFQVSIGETTFDGRSELFDTTKVLNYWQLMEIALERSRTAREAISVITSLAEKYGYGSTGESFSIADPNEAWLLEMIGGGVNGPGPVWVAMRVPDGYVCAHANHSRIGEFPLNNPDVCIYSKNVISFAVERGYYDPKGGKPFQFNQAYDPDEPTKLRYCETRVWSIFNRAAPSLKLSMDYNRGVQGAERYPLWIKPDKKLSLENIFSLIRDHYEGTSIDMTKGLAAGPFGNPNYARPLTFKVDSISATWERAISTYNTGFSFVAQMRSWLPNSIGGILWYGVDDTYTTCYFPLYAGVTDVPKSFNEGSLKRFSMNSAWWIFNGVANLANIKYSYMVKDIQKVQQELEAEFRNQIPEMDKKALVLKNDPEKMRAALTEFSVASGNRVFTEWTELFLDLLTRYNDGYIQDSLGNPQQVGYPANWYRRSLNDNPKFAIPIWYENQETKEPSKF</sequence>
<dbReference type="RefSeq" id="WP_092438030.1">
    <property type="nucleotide sequence ID" value="NZ_FMYP01000028.1"/>
</dbReference>
<dbReference type="PANTHER" id="PTHR12994:SF17">
    <property type="entry name" value="LD30995P"/>
    <property type="match status" value="1"/>
</dbReference>
<organism evidence="3 4">
    <name type="scientific">Williamwhitmania taraxaci</name>
    <dbReference type="NCBI Taxonomy" id="1640674"/>
    <lineage>
        <taxon>Bacteria</taxon>
        <taxon>Pseudomonadati</taxon>
        <taxon>Bacteroidota</taxon>
        <taxon>Bacteroidia</taxon>
        <taxon>Bacteroidales</taxon>
        <taxon>Williamwhitmaniaceae</taxon>
        <taxon>Williamwhitmania</taxon>
    </lineage>
</organism>
<reference evidence="3 4" key="1">
    <citation type="submission" date="2016-09" db="EMBL/GenBank/DDBJ databases">
        <authorList>
            <person name="Capua I."/>
            <person name="De Benedictis P."/>
            <person name="Joannis T."/>
            <person name="Lombin L.H."/>
            <person name="Cattoli G."/>
        </authorList>
    </citation>
    <scope>NUCLEOTIDE SEQUENCE [LARGE SCALE GENOMIC DNA]</scope>
    <source>
        <strain evidence="3 4">A7P-90m</strain>
    </source>
</reference>
<dbReference type="GO" id="GO:0016805">
    <property type="term" value="F:dipeptidase activity"/>
    <property type="evidence" value="ECO:0007669"/>
    <property type="project" value="UniProtKB-KW"/>
</dbReference>
<dbReference type="GO" id="GO:0006508">
    <property type="term" value="P:proteolysis"/>
    <property type="evidence" value="ECO:0007669"/>
    <property type="project" value="UniProtKB-KW"/>
</dbReference>
<comment type="catalytic activity">
    <reaction evidence="1">
        <text>an L-aminoacyl-L-amino acid + H2O = 2 an L-alpha-amino acid</text>
        <dbReference type="Rhea" id="RHEA:48940"/>
        <dbReference type="ChEBI" id="CHEBI:15377"/>
        <dbReference type="ChEBI" id="CHEBI:59869"/>
        <dbReference type="ChEBI" id="CHEBI:77460"/>
    </reaction>
</comment>
<keyword evidence="4" id="KW-1185">Reference proteome</keyword>
<evidence type="ECO:0000256" key="1">
    <source>
        <dbReference type="RuleBase" id="RU364089"/>
    </source>
</evidence>
<dbReference type="PANTHER" id="PTHR12994">
    <property type="entry name" value="SECERNIN"/>
    <property type="match status" value="1"/>
</dbReference>
<proteinExistence type="inferred from homology"/>
<comment type="similarity">
    <text evidence="1">Belongs to the peptidase C69 family.</text>
</comment>
<dbReference type="OrthoDB" id="1109933at2"/>
<dbReference type="EC" id="3.4.-.-" evidence="1"/>
<evidence type="ECO:0000313" key="4">
    <source>
        <dbReference type="Proteomes" id="UP000199452"/>
    </source>
</evidence>
<dbReference type="AlphaFoldDB" id="A0A1G6L1P8"/>
<dbReference type="Pfam" id="PF03577">
    <property type="entry name" value="Peptidase_C69"/>
    <property type="match status" value="1"/>
</dbReference>
<dbReference type="Proteomes" id="UP000199452">
    <property type="component" value="Unassembled WGS sequence"/>
</dbReference>
<feature type="signal peptide" evidence="2">
    <location>
        <begin position="1"/>
        <end position="20"/>
    </location>
</feature>
<keyword evidence="1" id="KW-0378">Hydrolase</keyword>
<name>A0A1G6L1P8_9BACT</name>
<feature type="chain" id="PRO_5011723784" description="Dipeptidase" evidence="2">
    <location>
        <begin position="21"/>
        <end position="542"/>
    </location>
</feature>
<protein>
    <recommendedName>
        <fullName evidence="1">Dipeptidase</fullName>
        <ecNumber evidence="1">3.4.-.-</ecNumber>
    </recommendedName>
</protein>
<evidence type="ECO:0000313" key="3">
    <source>
        <dbReference type="EMBL" id="SDC36526.1"/>
    </source>
</evidence>
<dbReference type="EMBL" id="FMYP01000028">
    <property type="protein sequence ID" value="SDC36526.1"/>
    <property type="molecule type" value="Genomic_DNA"/>
</dbReference>
<gene>
    <name evidence="3" type="ORF">SAMN05216323_10288</name>
</gene>
<dbReference type="Gene3D" id="3.60.60.10">
    <property type="entry name" value="Penicillin V Acylase, Chain A"/>
    <property type="match status" value="1"/>
</dbReference>
<dbReference type="GO" id="GO:0070004">
    <property type="term" value="F:cysteine-type exopeptidase activity"/>
    <property type="evidence" value="ECO:0007669"/>
    <property type="project" value="InterPro"/>
</dbReference>
<accession>A0A1G6L1P8</accession>
<dbReference type="InterPro" id="IPR005322">
    <property type="entry name" value="Peptidase_C69"/>
</dbReference>